<proteinExistence type="predicted"/>
<dbReference type="AlphaFoldDB" id="A0A9P5TN45"/>
<feature type="region of interest" description="Disordered" evidence="1">
    <location>
        <begin position="124"/>
        <end position="146"/>
    </location>
</feature>
<feature type="compositionally biased region" description="Basic and acidic residues" evidence="1">
    <location>
        <begin position="71"/>
        <end position="81"/>
    </location>
</feature>
<dbReference type="OrthoDB" id="3168922at2759"/>
<comment type="caution">
    <text evidence="2">The sequence shown here is derived from an EMBL/GenBank/DDBJ whole genome shotgun (WGS) entry which is preliminary data.</text>
</comment>
<accession>A0A9P5TN45</accession>
<keyword evidence="3" id="KW-1185">Reference proteome</keyword>
<evidence type="ECO:0000313" key="2">
    <source>
        <dbReference type="EMBL" id="KAF8902554.1"/>
    </source>
</evidence>
<gene>
    <name evidence="2" type="ORF">CPB84DRAFT_1846206</name>
</gene>
<feature type="region of interest" description="Disordered" evidence="1">
    <location>
        <begin position="71"/>
        <end position="110"/>
    </location>
</feature>
<dbReference type="Proteomes" id="UP000724874">
    <property type="component" value="Unassembled WGS sequence"/>
</dbReference>
<organism evidence="2 3">
    <name type="scientific">Gymnopilus junonius</name>
    <name type="common">Spectacular rustgill mushroom</name>
    <name type="synonym">Gymnopilus spectabilis subsp. junonius</name>
    <dbReference type="NCBI Taxonomy" id="109634"/>
    <lineage>
        <taxon>Eukaryota</taxon>
        <taxon>Fungi</taxon>
        <taxon>Dikarya</taxon>
        <taxon>Basidiomycota</taxon>
        <taxon>Agaricomycotina</taxon>
        <taxon>Agaricomycetes</taxon>
        <taxon>Agaricomycetidae</taxon>
        <taxon>Agaricales</taxon>
        <taxon>Agaricineae</taxon>
        <taxon>Hymenogastraceae</taxon>
        <taxon>Gymnopilus</taxon>
    </lineage>
</organism>
<evidence type="ECO:0000313" key="3">
    <source>
        <dbReference type="Proteomes" id="UP000724874"/>
    </source>
</evidence>
<evidence type="ECO:0000256" key="1">
    <source>
        <dbReference type="SAM" id="MobiDB-lite"/>
    </source>
</evidence>
<reference evidence="2" key="1">
    <citation type="submission" date="2020-11" db="EMBL/GenBank/DDBJ databases">
        <authorList>
            <consortium name="DOE Joint Genome Institute"/>
            <person name="Ahrendt S."/>
            <person name="Riley R."/>
            <person name="Andreopoulos W."/>
            <person name="LaButti K."/>
            <person name="Pangilinan J."/>
            <person name="Ruiz-duenas F.J."/>
            <person name="Barrasa J.M."/>
            <person name="Sanchez-Garcia M."/>
            <person name="Camarero S."/>
            <person name="Miyauchi S."/>
            <person name="Serrano A."/>
            <person name="Linde D."/>
            <person name="Babiker R."/>
            <person name="Drula E."/>
            <person name="Ayuso-Fernandez I."/>
            <person name="Pacheco R."/>
            <person name="Padilla G."/>
            <person name="Ferreira P."/>
            <person name="Barriuso J."/>
            <person name="Kellner H."/>
            <person name="Castanera R."/>
            <person name="Alfaro M."/>
            <person name="Ramirez L."/>
            <person name="Pisabarro A.G."/>
            <person name="Kuo A."/>
            <person name="Tritt A."/>
            <person name="Lipzen A."/>
            <person name="He G."/>
            <person name="Yan M."/>
            <person name="Ng V."/>
            <person name="Cullen D."/>
            <person name="Martin F."/>
            <person name="Rosso M.-N."/>
            <person name="Henrissat B."/>
            <person name="Hibbett D."/>
            <person name="Martinez A.T."/>
            <person name="Grigoriev I.V."/>
        </authorList>
    </citation>
    <scope>NUCLEOTIDE SEQUENCE</scope>
    <source>
        <strain evidence="2">AH 44721</strain>
    </source>
</reference>
<name>A0A9P5TN45_GYMJU</name>
<feature type="compositionally biased region" description="Low complexity" evidence="1">
    <location>
        <begin position="82"/>
        <end position="96"/>
    </location>
</feature>
<sequence>MSVLAANRRALSFVSHQRSRLLHSSSASQAAILSPADLVEEETEEIKIPPIFDIFDAPTRLADSAEFIRARHETPAQETKRPSLPASSSSSSRPTPATLPPPIIFDGPARPRNEALAFRRRMRDVDLAHTPPPRPKQTPASRLFSSSKPLIQVFEGPARITRYHHPSSGDKKQQEPSKLIVAFGIAGGVVACGTLAKEYAERE</sequence>
<dbReference type="EMBL" id="JADNYJ010000035">
    <property type="protein sequence ID" value="KAF8902554.1"/>
    <property type="molecule type" value="Genomic_DNA"/>
</dbReference>
<protein>
    <submittedName>
        <fullName evidence="2">Uncharacterized protein</fullName>
    </submittedName>
</protein>